<dbReference type="EMBL" id="CP064812">
    <property type="protein sequence ID" value="QPG73060.1"/>
    <property type="molecule type" value="Genomic_DNA"/>
</dbReference>
<dbReference type="FunFam" id="3.90.550.10:FF:000051">
    <property type="entry name" value="Alpha-1,2-mannosyltransferase (Ktr4)"/>
    <property type="match status" value="1"/>
</dbReference>
<protein>
    <submittedName>
        <fullName evidence="8">Uncharacterized protein</fullName>
    </submittedName>
</protein>
<proteinExistence type="inferred from homology"/>
<dbReference type="Gene3D" id="3.90.550.10">
    <property type="entry name" value="Spore Coat Polysaccharide Biosynthesis Protein SpsA, Chain A"/>
    <property type="match status" value="1"/>
</dbReference>
<evidence type="ECO:0000256" key="4">
    <source>
        <dbReference type="ARBA" id="ARBA00022679"/>
    </source>
</evidence>
<keyword evidence="5" id="KW-0812">Transmembrane</keyword>
<gene>
    <name evidence="8" type="ORF">FOA43_000364</name>
</gene>
<comment type="similarity">
    <text evidence="2">Belongs to the glycosyltransferase 15 family.</text>
</comment>
<name>A0A875RN15_EENNA</name>
<dbReference type="GO" id="GO:0006493">
    <property type="term" value="P:protein O-linked glycosylation"/>
    <property type="evidence" value="ECO:0007669"/>
    <property type="project" value="TreeGrafter"/>
</dbReference>
<dbReference type="KEGG" id="bnn:FOA43_000364"/>
<feature type="region of interest" description="Disordered" evidence="7">
    <location>
        <begin position="1"/>
        <end position="21"/>
    </location>
</feature>
<dbReference type="RefSeq" id="XP_038776625.1">
    <property type="nucleotide sequence ID" value="XM_038920697.1"/>
</dbReference>
<dbReference type="OrthoDB" id="439943at2759"/>
<feature type="compositionally biased region" description="Basic and acidic residues" evidence="7">
    <location>
        <begin position="1"/>
        <end position="18"/>
    </location>
</feature>
<organism evidence="8 9">
    <name type="scientific">Eeniella nana</name>
    <name type="common">Yeast</name>
    <name type="synonym">Brettanomyces nanus</name>
    <dbReference type="NCBI Taxonomy" id="13502"/>
    <lineage>
        <taxon>Eukaryota</taxon>
        <taxon>Fungi</taxon>
        <taxon>Dikarya</taxon>
        <taxon>Ascomycota</taxon>
        <taxon>Saccharomycotina</taxon>
        <taxon>Pichiomycetes</taxon>
        <taxon>Pichiales</taxon>
        <taxon>Pichiaceae</taxon>
        <taxon>Brettanomyces</taxon>
    </lineage>
</organism>
<evidence type="ECO:0000313" key="8">
    <source>
        <dbReference type="EMBL" id="QPG73060.1"/>
    </source>
</evidence>
<evidence type="ECO:0000256" key="7">
    <source>
        <dbReference type="SAM" id="MobiDB-lite"/>
    </source>
</evidence>
<evidence type="ECO:0000256" key="6">
    <source>
        <dbReference type="PIRSR" id="PIRSR018153-1"/>
    </source>
</evidence>
<dbReference type="InterPro" id="IPR029044">
    <property type="entry name" value="Nucleotide-diphossugar_trans"/>
</dbReference>
<evidence type="ECO:0000256" key="5">
    <source>
        <dbReference type="ARBA" id="ARBA00022968"/>
    </source>
</evidence>
<dbReference type="GO" id="GO:0006487">
    <property type="term" value="P:protein N-linked glycosylation"/>
    <property type="evidence" value="ECO:0007669"/>
    <property type="project" value="TreeGrafter"/>
</dbReference>
<evidence type="ECO:0000256" key="3">
    <source>
        <dbReference type="ARBA" id="ARBA00022676"/>
    </source>
</evidence>
<keyword evidence="3" id="KW-0328">Glycosyltransferase</keyword>
<evidence type="ECO:0000256" key="1">
    <source>
        <dbReference type="ARBA" id="ARBA00004606"/>
    </source>
</evidence>
<comment type="subcellular location">
    <subcellularLocation>
        <location evidence="1">Membrane</location>
        <topology evidence="1">Single-pass type II membrane protein</topology>
    </subcellularLocation>
</comment>
<accession>A0A875RN15</accession>
<keyword evidence="4" id="KW-0808">Transferase</keyword>
<dbReference type="GO" id="GO:0005794">
    <property type="term" value="C:Golgi apparatus"/>
    <property type="evidence" value="ECO:0007669"/>
    <property type="project" value="TreeGrafter"/>
</dbReference>
<dbReference type="GO" id="GO:0000026">
    <property type="term" value="F:alpha-1,2-mannosyltransferase activity"/>
    <property type="evidence" value="ECO:0007669"/>
    <property type="project" value="TreeGrafter"/>
</dbReference>
<dbReference type="Pfam" id="PF01793">
    <property type="entry name" value="Glyco_transf_15"/>
    <property type="match status" value="1"/>
</dbReference>
<dbReference type="PANTHER" id="PTHR31121">
    <property type="entry name" value="ALPHA-1,2 MANNOSYLTRANSFERASE KTR1"/>
    <property type="match status" value="1"/>
</dbReference>
<dbReference type="InterPro" id="IPR002685">
    <property type="entry name" value="Glyco_trans_15"/>
</dbReference>
<dbReference type="GO" id="GO:0000032">
    <property type="term" value="P:cell wall mannoprotein biosynthetic process"/>
    <property type="evidence" value="ECO:0007669"/>
    <property type="project" value="TreeGrafter"/>
</dbReference>
<reference evidence="8" key="1">
    <citation type="submission" date="2020-10" db="EMBL/GenBank/DDBJ databases">
        <authorList>
            <person name="Roach M.J.R."/>
        </authorList>
    </citation>
    <scope>NUCLEOTIDE SEQUENCE</scope>
    <source>
        <strain evidence="8">CBS 1945</strain>
    </source>
</reference>
<dbReference type="Proteomes" id="UP000662931">
    <property type="component" value="Chromosome 1"/>
</dbReference>
<evidence type="ECO:0000313" key="9">
    <source>
        <dbReference type="Proteomes" id="UP000662931"/>
    </source>
</evidence>
<evidence type="ECO:0000256" key="2">
    <source>
        <dbReference type="ARBA" id="ARBA00007677"/>
    </source>
</evidence>
<dbReference type="PIRSF" id="PIRSF018153">
    <property type="entry name" value="Glyco_trans_15"/>
    <property type="match status" value="1"/>
</dbReference>
<dbReference type="PANTHER" id="PTHR31121:SF7">
    <property type="entry name" value="MANNOSYLTRANSFERASE KTR4-RELATED"/>
    <property type="match status" value="1"/>
</dbReference>
<sequence>MGQTIDEPKVDNLVKPPEDPASYERANATFMILARNQDSSDVVHTIKQIEKHFNSKFHYPYVFLNDAEFSKHFKERVQKEISSDAYFETIDPKEWNQPDDIDKERQNKGMQELANENVAYARQLSYHNMCRYYSRGFYNHPRMKQFKYYWRFEPKTEYYCDIDYDVFKFMRDNHKIYGFTLALYDIHQSIKSLWPRTMEFIEQHPEYVNRNASFSWLVNDLQNPQKAQYANGYSTCHFWSNFEIADMDFYRSNAYSEWIEYMDQTGGFYYERWGDAPIHSVAVSLFADKSNIHWFRDIGYNHIPYTNCPNSNKCTKCSPGKFSDANLRSENCLTNWWNLEMDEAARNMY</sequence>
<keyword evidence="9" id="KW-1185">Reference proteome</keyword>
<dbReference type="GO" id="GO:0016020">
    <property type="term" value="C:membrane"/>
    <property type="evidence" value="ECO:0007669"/>
    <property type="project" value="UniProtKB-SubCell"/>
</dbReference>
<dbReference type="AlphaFoldDB" id="A0A875RN15"/>
<dbReference type="GeneID" id="62193765"/>
<feature type="active site" description="Nucleophile" evidence="6">
    <location>
        <position position="243"/>
    </location>
</feature>
<dbReference type="SUPFAM" id="SSF53448">
    <property type="entry name" value="Nucleotide-diphospho-sugar transferases"/>
    <property type="match status" value="1"/>
</dbReference>
<keyword evidence="5" id="KW-0735">Signal-anchor</keyword>